<dbReference type="GO" id="GO:0016740">
    <property type="term" value="F:transferase activity"/>
    <property type="evidence" value="ECO:0007669"/>
    <property type="project" value="UniProtKB-KW"/>
</dbReference>
<evidence type="ECO:0000256" key="1">
    <source>
        <dbReference type="SAM" id="MobiDB-lite"/>
    </source>
</evidence>
<name>A0A509MD93_9ACTN</name>
<feature type="compositionally biased region" description="Low complexity" evidence="1">
    <location>
        <begin position="440"/>
        <end position="455"/>
    </location>
</feature>
<evidence type="ECO:0000259" key="2">
    <source>
        <dbReference type="Pfam" id="PF04230"/>
    </source>
</evidence>
<feature type="region of interest" description="Disordered" evidence="1">
    <location>
        <begin position="403"/>
        <end position="473"/>
    </location>
</feature>
<protein>
    <submittedName>
        <fullName evidence="3">Polysaccharide pyruvyl transferase family protein</fullName>
    </submittedName>
</protein>
<evidence type="ECO:0000313" key="3">
    <source>
        <dbReference type="EMBL" id="SCQ73981.1"/>
    </source>
</evidence>
<dbReference type="InterPro" id="IPR007345">
    <property type="entry name" value="Polysacch_pyruvyl_Trfase"/>
</dbReference>
<gene>
    <name evidence="3" type="ORF">PFR_JS23_63</name>
</gene>
<dbReference type="EMBL" id="LT618793">
    <property type="protein sequence ID" value="SCQ73981.1"/>
    <property type="molecule type" value="Genomic_DNA"/>
</dbReference>
<evidence type="ECO:0000313" key="4">
    <source>
        <dbReference type="Proteomes" id="UP000250080"/>
    </source>
</evidence>
<dbReference type="PANTHER" id="PTHR36836:SF1">
    <property type="entry name" value="COLANIC ACID BIOSYNTHESIS PROTEIN WCAK"/>
    <property type="match status" value="1"/>
</dbReference>
<organism evidence="3 4">
    <name type="scientific">Propionibacterium freudenreichii</name>
    <dbReference type="NCBI Taxonomy" id="1744"/>
    <lineage>
        <taxon>Bacteria</taxon>
        <taxon>Bacillati</taxon>
        <taxon>Actinomycetota</taxon>
        <taxon>Actinomycetes</taxon>
        <taxon>Propionibacteriales</taxon>
        <taxon>Propionibacteriaceae</taxon>
        <taxon>Propionibacterium</taxon>
    </lineage>
</organism>
<dbReference type="Proteomes" id="UP000250080">
    <property type="component" value="Chromosome I"/>
</dbReference>
<proteinExistence type="predicted"/>
<accession>A0A509MD93</accession>
<feature type="domain" description="Polysaccharide pyruvyl transferase" evidence="2">
    <location>
        <begin position="16"/>
        <end position="318"/>
    </location>
</feature>
<sequence>MRVALLCNVDQAVYRVGDEAIGIASAAQLRQRGHEVVMISRQEKYGPGGQPHAESIPALTFPWPLDERDRYLAEIRKVLSGNHVALPAKDKLFKIMNQLRGVDALVIGGGGSLNSNFGWLVYERLATALVASFLDIPVVLSGQSLGPFLLLSDRAALKELLELCQLVGVRDADSYRLATQLCPEHPAIFQTLDDAVLLDADWDHPKANRISVTLGDNAEPFTEHDYVSIMAALIDGLAQRTDAEVEFVPHMADPDRPRSDVRIHKLVAAQMSHQATLLPIEQAVDATTRLAASRWALTTRFHPVVFGLLSGTPVLPITLGRYARSRVDGALANWGRSNASVPLAALWDPATGALRADVADAVLDALVAGADAERSAALAVRAERLDAAGRWWDQVVAVLDEASDTADDSDRADASNPAEAPAMPHTTLPPPTAPPRSADPPRSTRSTASPATSPRRLPPSAMHRLPAPTARWR</sequence>
<keyword evidence="3" id="KW-0808">Transferase</keyword>
<dbReference type="RefSeq" id="WP_112317703.1">
    <property type="nucleotide sequence ID" value="NZ_LT618793.1"/>
</dbReference>
<feature type="compositionally biased region" description="Pro residues" evidence="1">
    <location>
        <begin position="427"/>
        <end position="438"/>
    </location>
</feature>
<dbReference type="PANTHER" id="PTHR36836">
    <property type="entry name" value="COLANIC ACID BIOSYNTHESIS PROTEIN WCAK"/>
    <property type="match status" value="1"/>
</dbReference>
<dbReference type="AlphaFoldDB" id="A0A509MD93"/>
<reference evidence="3 4" key="1">
    <citation type="submission" date="2016-09" db="EMBL/GenBank/DDBJ databases">
        <authorList>
            <person name="Laine KS P."/>
        </authorList>
    </citation>
    <scope>NUCLEOTIDE SEQUENCE [LARGE SCALE GENOMIC DNA]</scope>
    <source>
        <strain evidence="3">PFRJS-23</strain>
    </source>
</reference>
<dbReference type="Pfam" id="PF04230">
    <property type="entry name" value="PS_pyruv_trans"/>
    <property type="match status" value="1"/>
</dbReference>